<dbReference type="PIRSF" id="PIRSF015892">
    <property type="entry name" value="N-myristl_transf"/>
    <property type="match status" value="1"/>
</dbReference>
<dbReference type="Pfam" id="PF01233">
    <property type="entry name" value="NMT"/>
    <property type="match status" value="1"/>
</dbReference>
<dbReference type="Pfam" id="PF02799">
    <property type="entry name" value="NMT_C"/>
    <property type="match status" value="1"/>
</dbReference>
<dbReference type="InterPro" id="IPR022677">
    <property type="entry name" value="NMT_C"/>
</dbReference>
<proteinExistence type="inferred from homology"/>
<evidence type="ECO:0000256" key="7">
    <source>
        <dbReference type="RuleBase" id="RU004178"/>
    </source>
</evidence>
<evidence type="ECO:0000256" key="6">
    <source>
        <dbReference type="RuleBase" id="RU000586"/>
    </source>
</evidence>
<gene>
    <name evidence="10" type="ORF">PISMIDRAFT_125659</name>
</gene>
<protein>
    <recommendedName>
        <fullName evidence="3 6">Glycylpeptide N-tetradecanoyltransferase</fullName>
        <ecNumber evidence="2 6">2.3.1.97</ecNumber>
    </recommendedName>
</protein>
<dbReference type="HOGENOM" id="CLU_022882_0_1_1"/>
<evidence type="ECO:0000313" key="10">
    <source>
        <dbReference type="EMBL" id="KIK30919.1"/>
    </source>
</evidence>
<dbReference type="Proteomes" id="UP000054018">
    <property type="component" value="Unassembled WGS sequence"/>
</dbReference>
<feature type="domain" description="Glycylpeptide N-tetradecanoyltransferase C-terminal" evidence="9">
    <location>
        <begin position="184"/>
        <end position="405"/>
    </location>
</feature>
<reference evidence="11" key="2">
    <citation type="submission" date="2015-01" db="EMBL/GenBank/DDBJ databases">
        <title>Evolutionary Origins and Diversification of the Mycorrhizal Mutualists.</title>
        <authorList>
            <consortium name="DOE Joint Genome Institute"/>
            <consortium name="Mycorrhizal Genomics Consortium"/>
            <person name="Kohler A."/>
            <person name="Kuo A."/>
            <person name="Nagy L.G."/>
            <person name="Floudas D."/>
            <person name="Copeland A."/>
            <person name="Barry K.W."/>
            <person name="Cichocki N."/>
            <person name="Veneault-Fourrey C."/>
            <person name="LaButti K."/>
            <person name="Lindquist E.A."/>
            <person name="Lipzen A."/>
            <person name="Lundell T."/>
            <person name="Morin E."/>
            <person name="Murat C."/>
            <person name="Riley R."/>
            <person name="Ohm R."/>
            <person name="Sun H."/>
            <person name="Tunlid A."/>
            <person name="Henrissat B."/>
            <person name="Grigoriev I.V."/>
            <person name="Hibbett D.S."/>
            <person name="Martin F."/>
        </authorList>
    </citation>
    <scope>NUCLEOTIDE SEQUENCE [LARGE SCALE GENOMIC DNA]</scope>
    <source>
        <strain evidence="11">441</strain>
    </source>
</reference>
<keyword evidence="4 6" id="KW-0808">Transferase</keyword>
<accession>A0A0C9ZXZ6</accession>
<dbReference type="AlphaFoldDB" id="A0A0C9ZXZ6"/>
<evidence type="ECO:0000256" key="1">
    <source>
        <dbReference type="ARBA" id="ARBA00009469"/>
    </source>
</evidence>
<comment type="similarity">
    <text evidence="1 7">Belongs to the NMT family.</text>
</comment>
<name>A0A0C9ZXZ6_9AGAM</name>
<dbReference type="Gene3D" id="3.40.630.30">
    <property type="match status" value="2"/>
</dbReference>
<keyword evidence="11" id="KW-1185">Reference proteome</keyword>
<evidence type="ECO:0000313" key="11">
    <source>
        <dbReference type="Proteomes" id="UP000054018"/>
    </source>
</evidence>
<dbReference type="EMBL" id="KN833685">
    <property type="protein sequence ID" value="KIK30919.1"/>
    <property type="molecule type" value="Genomic_DNA"/>
</dbReference>
<dbReference type="InterPro" id="IPR022676">
    <property type="entry name" value="NMT_N"/>
</dbReference>
<dbReference type="OrthoDB" id="60315at2759"/>
<reference evidence="10 11" key="1">
    <citation type="submission" date="2014-04" db="EMBL/GenBank/DDBJ databases">
        <authorList>
            <consortium name="DOE Joint Genome Institute"/>
            <person name="Kuo A."/>
            <person name="Kohler A."/>
            <person name="Costa M.D."/>
            <person name="Nagy L.G."/>
            <person name="Floudas D."/>
            <person name="Copeland A."/>
            <person name="Barry K.W."/>
            <person name="Cichocki N."/>
            <person name="Veneault-Fourrey C."/>
            <person name="LaButti K."/>
            <person name="Lindquist E.A."/>
            <person name="Lipzen A."/>
            <person name="Lundell T."/>
            <person name="Morin E."/>
            <person name="Murat C."/>
            <person name="Sun H."/>
            <person name="Tunlid A."/>
            <person name="Henrissat B."/>
            <person name="Grigoriev I.V."/>
            <person name="Hibbett D.S."/>
            <person name="Martin F."/>
            <person name="Nordberg H.P."/>
            <person name="Cantor M.N."/>
            <person name="Hua S.X."/>
        </authorList>
    </citation>
    <scope>NUCLEOTIDE SEQUENCE [LARGE SCALE GENOMIC DNA]</scope>
    <source>
        <strain evidence="10 11">441</strain>
    </source>
</reference>
<evidence type="ECO:0000256" key="5">
    <source>
        <dbReference type="ARBA" id="ARBA00023315"/>
    </source>
</evidence>
<evidence type="ECO:0000259" key="9">
    <source>
        <dbReference type="Pfam" id="PF02799"/>
    </source>
</evidence>
<dbReference type="PROSITE" id="PS00975">
    <property type="entry name" value="NMT_1"/>
    <property type="match status" value="1"/>
</dbReference>
<keyword evidence="5 6" id="KW-0012">Acyltransferase</keyword>
<comment type="function">
    <text evidence="6">Adds a myristoyl group to the N-terminal glycine residue of certain cellular proteins.</text>
</comment>
<evidence type="ECO:0000256" key="3">
    <source>
        <dbReference type="ARBA" id="ARBA00022240"/>
    </source>
</evidence>
<evidence type="ECO:0000259" key="8">
    <source>
        <dbReference type="Pfam" id="PF01233"/>
    </source>
</evidence>
<dbReference type="InterPro" id="IPR016181">
    <property type="entry name" value="Acyl_CoA_acyltransferase"/>
</dbReference>
<dbReference type="InterPro" id="IPR000903">
    <property type="entry name" value="NMT"/>
</dbReference>
<dbReference type="PANTHER" id="PTHR11377:SF5">
    <property type="entry name" value="GLYCYLPEPTIDE N-TETRADECANOYLTRANSFERASE"/>
    <property type="match status" value="1"/>
</dbReference>
<evidence type="ECO:0000256" key="2">
    <source>
        <dbReference type="ARBA" id="ARBA00012923"/>
    </source>
</evidence>
<dbReference type="InterPro" id="IPR022678">
    <property type="entry name" value="NMT_CS"/>
</dbReference>
<dbReference type="GO" id="GO:0004379">
    <property type="term" value="F:glycylpeptide N-tetradecanoyltransferase activity"/>
    <property type="evidence" value="ECO:0007669"/>
    <property type="project" value="UniProtKB-EC"/>
</dbReference>
<dbReference type="PANTHER" id="PTHR11377">
    <property type="entry name" value="N-MYRISTOYL TRANSFERASE"/>
    <property type="match status" value="1"/>
</dbReference>
<sequence length="407" mass="46453">MGEEPPSEDGCIEPTKAIEDVRREPYPLPKDFEWSILDIDDPKQIKEVYDLLSLNYVEDDDAAFRFQYSAEFLEWALKPPGYFKEWHLGVRVSSNKKLVAFISGVPTTLRVRGNVFRASEINFLCVHKKLRSKRLAPVLIKEVTRQVHLQGIAQAIYTAGLVLPTPVSTCRYYHRSLNIPKLVDVKFTYVPRNMTLARMIRVYKTDTTPHLPGLREMEEKDIPQVADLFAQYMQRFNMAPIMTVGEIRHLFLSGRGNVEKPCEKYRRPKQVLWAYVVEEHRITDFFSFYSLPSTIINHPRHNLLEAAYLFYYASNVAFEPGVDESNKLKTRLVDLIGDALIIANQANFDVFNAVTLMDNVSFMDDLKFGAGDGLLNFYLYNWRTAPLAGVNAIGDVGAGRGVGVVML</sequence>
<dbReference type="STRING" id="765257.A0A0C9ZXZ6"/>
<evidence type="ECO:0000256" key="4">
    <source>
        <dbReference type="ARBA" id="ARBA00022679"/>
    </source>
</evidence>
<dbReference type="EC" id="2.3.1.97" evidence="2 6"/>
<organism evidence="10 11">
    <name type="scientific">Pisolithus microcarpus 441</name>
    <dbReference type="NCBI Taxonomy" id="765257"/>
    <lineage>
        <taxon>Eukaryota</taxon>
        <taxon>Fungi</taxon>
        <taxon>Dikarya</taxon>
        <taxon>Basidiomycota</taxon>
        <taxon>Agaricomycotina</taxon>
        <taxon>Agaricomycetes</taxon>
        <taxon>Agaricomycetidae</taxon>
        <taxon>Boletales</taxon>
        <taxon>Sclerodermatineae</taxon>
        <taxon>Pisolithaceae</taxon>
        <taxon>Pisolithus</taxon>
    </lineage>
</organism>
<dbReference type="GO" id="GO:0005737">
    <property type="term" value="C:cytoplasm"/>
    <property type="evidence" value="ECO:0007669"/>
    <property type="project" value="TreeGrafter"/>
</dbReference>
<feature type="domain" description="Glycylpeptide N-tetradecanoyltransferase N-terminal" evidence="8">
    <location>
        <begin position="12"/>
        <end position="170"/>
    </location>
</feature>
<dbReference type="PROSITE" id="PS00976">
    <property type="entry name" value="NMT_2"/>
    <property type="match status" value="1"/>
</dbReference>
<dbReference type="SUPFAM" id="SSF55729">
    <property type="entry name" value="Acyl-CoA N-acyltransferases (Nat)"/>
    <property type="match status" value="2"/>
</dbReference>
<comment type="catalytic activity">
    <reaction evidence="6">
        <text>N-terminal glycyl-[protein] + tetradecanoyl-CoA = N-tetradecanoylglycyl-[protein] + CoA + H(+)</text>
        <dbReference type="Rhea" id="RHEA:15521"/>
        <dbReference type="Rhea" id="RHEA-COMP:12666"/>
        <dbReference type="Rhea" id="RHEA-COMP:12667"/>
        <dbReference type="ChEBI" id="CHEBI:15378"/>
        <dbReference type="ChEBI" id="CHEBI:57287"/>
        <dbReference type="ChEBI" id="CHEBI:57385"/>
        <dbReference type="ChEBI" id="CHEBI:64723"/>
        <dbReference type="ChEBI" id="CHEBI:133050"/>
        <dbReference type="EC" id="2.3.1.97"/>
    </reaction>
</comment>